<protein>
    <recommendedName>
        <fullName evidence="7">Xylanolytic transcriptional activator regulatory domain-containing protein</fullName>
    </recommendedName>
</protein>
<name>V5F8P2_BYSSN</name>
<organism evidence="8 9">
    <name type="scientific">Byssochlamys spectabilis (strain No. 5 / NBRC 109023)</name>
    <name type="common">Paecilomyces variotii</name>
    <dbReference type="NCBI Taxonomy" id="1356009"/>
    <lineage>
        <taxon>Eukaryota</taxon>
        <taxon>Fungi</taxon>
        <taxon>Dikarya</taxon>
        <taxon>Ascomycota</taxon>
        <taxon>Pezizomycotina</taxon>
        <taxon>Eurotiomycetes</taxon>
        <taxon>Eurotiomycetidae</taxon>
        <taxon>Eurotiales</taxon>
        <taxon>Thermoascaceae</taxon>
        <taxon>Paecilomyces</taxon>
    </lineage>
</organism>
<dbReference type="GO" id="GO:0005634">
    <property type="term" value="C:nucleus"/>
    <property type="evidence" value="ECO:0007669"/>
    <property type="project" value="UniProtKB-SubCell"/>
</dbReference>
<keyword evidence="9" id="KW-1185">Reference proteome</keyword>
<reference evidence="9" key="1">
    <citation type="journal article" date="2014" name="Genome Announc.">
        <title>Draft genome sequence of the formaldehyde-resistant fungus Byssochlamys spectabilis No. 5 (anamorph Paecilomyces variotii No. 5) (NBRC109023).</title>
        <authorList>
            <person name="Oka T."/>
            <person name="Ekino K."/>
            <person name="Fukuda K."/>
            <person name="Nomura Y."/>
        </authorList>
    </citation>
    <scope>NUCLEOTIDE SEQUENCE [LARGE SCALE GENOMIC DNA]</scope>
    <source>
        <strain evidence="9">No. 5 / NBRC 109023</strain>
    </source>
</reference>
<dbReference type="Pfam" id="PF04082">
    <property type="entry name" value="Fungal_trans"/>
    <property type="match status" value="1"/>
</dbReference>
<feature type="domain" description="Xylanolytic transcriptional activator regulatory" evidence="7">
    <location>
        <begin position="277"/>
        <end position="455"/>
    </location>
</feature>
<dbReference type="HOGENOM" id="CLU_012538_1_1_1"/>
<sequence>MYFRMGMYFPIHVHSVMHRLGAATVRRYHLQDRNDLAERDHPLVIAVGDPRGHATWSFLGYLEDESTHHPDAGNLADLQILDELSTFQVFNSSNPSNYEMLALERPTTGPQMFFRGPSLDAEACLTGWGDSTLSTRLFDRLQSLRFLEHFTRSTGIVESFECAETSELITRYTVNYSREAEYGERYHHSLSTSAVSSFEACDQEVASASSFYSLASSIIPISGPHSLDPLSETSHRAIARLRDIISTKHHGGQRPWSLATEELCLQLFLPARLRLFIDMFWCQWYPNSPIIHKPTFNVETAPEELLYPMVVLGACTSRDVDHRKVAGFWFDIVEELVFTSPLLDFDCDGSSPWSCNRPGSRKQLQALQGAYCVCLYQNWDGSDKAKRRIRNQRFTVLVTAARDIGFESATHNAVDLDVPGSFDWERWVVTEEMVRTMSYIFLIDSAFMIFNNLPPRFVISELGLGLTSPESCFQAECHSSCLQALQHESRQQNIKFSVASAVDVLCHSEFGTRLITDFSGMSVLNMFCIVSALHIVLFNLRSSICSPSLIQSVKNGFLNWDKVWMANAVYEQFAEQHDLPQEPSWKKLGFIRHCREYCFLGLVMCEKLRSGIREETNSIILSGVPDRYGATDMRQANELIRRLSMAM</sequence>
<evidence type="ECO:0000256" key="1">
    <source>
        <dbReference type="ARBA" id="ARBA00004123"/>
    </source>
</evidence>
<dbReference type="Proteomes" id="UP000018001">
    <property type="component" value="Unassembled WGS sequence"/>
</dbReference>
<dbReference type="GO" id="GO:0006351">
    <property type="term" value="P:DNA-templated transcription"/>
    <property type="evidence" value="ECO:0007669"/>
    <property type="project" value="InterPro"/>
</dbReference>
<accession>V5F8P2</accession>
<evidence type="ECO:0000256" key="3">
    <source>
        <dbReference type="ARBA" id="ARBA00022737"/>
    </source>
</evidence>
<dbReference type="InterPro" id="IPR051059">
    <property type="entry name" value="VerF-like"/>
</dbReference>
<dbReference type="GO" id="GO:0000978">
    <property type="term" value="F:RNA polymerase II cis-regulatory region sequence-specific DNA binding"/>
    <property type="evidence" value="ECO:0007669"/>
    <property type="project" value="InterPro"/>
</dbReference>
<evidence type="ECO:0000256" key="6">
    <source>
        <dbReference type="ARBA" id="ARBA00023242"/>
    </source>
</evidence>
<keyword evidence="2" id="KW-0479">Metal-binding</keyword>
<comment type="subcellular location">
    <subcellularLocation>
        <location evidence="1">Nucleus</location>
    </subcellularLocation>
</comment>
<evidence type="ECO:0000256" key="2">
    <source>
        <dbReference type="ARBA" id="ARBA00022723"/>
    </source>
</evidence>
<keyword evidence="6" id="KW-0539">Nucleus</keyword>
<dbReference type="GO" id="GO:0000785">
    <property type="term" value="C:chromatin"/>
    <property type="evidence" value="ECO:0007669"/>
    <property type="project" value="TreeGrafter"/>
</dbReference>
<evidence type="ECO:0000259" key="7">
    <source>
        <dbReference type="Pfam" id="PF04082"/>
    </source>
</evidence>
<comment type="caution">
    <text evidence="8">The sequence shown here is derived from an EMBL/GenBank/DDBJ whole genome shotgun (WGS) entry which is preliminary data.</text>
</comment>
<dbReference type="PANTHER" id="PTHR40626">
    <property type="entry name" value="MIP31509P"/>
    <property type="match status" value="1"/>
</dbReference>
<keyword evidence="5" id="KW-0862">Zinc</keyword>
<dbReference type="InterPro" id="IPR007219">
    <property type="entry name" value="XnlR_reg_dom"/>
</dbReference>
<proteinExistence type="predicted"/>
<dbReference type="eggNOG" id="KOG1721">
    <property type="taxonomic scope" value="Eukaryota"/>
</dbReference>
<keyword evidence="4" id="KW-0863">Zinc-finger</keyword>
<gene>
    <name evidence="8" type="ORF">PVAR5_0940</name>
</gene>
<evidence type="ECO:0000313" key="8">
    <source>
        <dbReference type="EMBL" id="GAD92349.1"/>
    </source>
</evidence>
<dbReference type="PANTHER" id="PTHR40626:SF3">
    <property type="entry name" value="TRANSCRIPTION FACTOR WITH C2H2 AND ZN(2)-CYS(6) DNA BINDING DOMAIN (EUROFUNG)-RELATED"/>
    <property type="match status" value="1"/>
</dbReference>
<keyword evidence="3" id="KW-0677">Repeat</keyword>
<dbReference type="OrthoDB" id="654211at2759"/>
<dbReference type="EMBL" id="BAUL01000023">
    <property type="protein sequence ID" value="GAD92349.1"/>
    <property type="molecule type" value="Genomic_DNA"/>
</dbReference>
<evidence type="ECO:0000313" key="9">
    <source>
        <dbReference type="Proteomes" id="UP000018001"/>
    </source>
</evidence>
<evidence type="ECO:0000256" key="4">
    <source>
        <dbReference type="ARBA" id="ARBA00022771"/>
    </source>
</evidence>
<dbReference type="InParanoid" id="V5F8P2"/>
<dbReference type="AlphaFoldDB" id="V5F8P2"/>
<dbReference type="GO" id="GO:0000981">
    <property type="term" value="F:DNA-binding transcription factor activity, RNA polymerase II-specific"/>
    <property type="evidence" value="ECO:0007669"/>
    <property type="project" value="InterPro"/>
</dbReference>
<evidence type="ECO:0000256" key="5">
    <source>
        <dbReference type="ARBA" id="ARBA00022833"/>
    </source>
</evidence>
<dbReference type="GO" id="GO:0008270">
    <property type="term" value="F:zinc ion binding"/>
    <property type="evidence" value="ECO:0007669"/>
    <property type="project" value="UniProtKB-KW"/>
</dbReference>